<dbReference type="Gene3D" id="3.40.30.10">
    <property type="entry name" value="Glutaredoxin"/>
    <property type="match status" value="1"/>
</dbReference>
<protein>
    <submittedName>
        <fullName evidence="1">Uncharacterized protein</fullName>
    </submittedName>
</protein>
<name>A0A6L6GAW6_STRUB</name>
<dbReference type="SUPFAM" id="SSF52833">
    <property type="entry name" value="Thioredoxin-like"/>
    <property type="match status" value="1"/>
</dbReference>
<dbReference type="EMBL" id="WLXI01000044">
    <property type="protein sequence ID" value="MTD01866.1"/>
    <property type="molecule type" value="Genomic_DNA"/>
</dbReference>
<evidence type="ECO:0000313" key="1">
    <source>
        <dbReference type="EMBL" id="MTD01866.1"/>
    </source>
</evidence>
<dbReference type="CDD" id="cd02947">
    <property type="entry name" value="TRX_family"/>
    <property type="match status" value="1"/>
</dbReference>
<comment type="caution">
    <text evidence="1">The sequence shown here is derived from an EMBL/GenBank/DDBJ whole genome shotgun (WGS) entry which is preliminary data.</text>
</comment>
<dbReference type="PROSITE" id="PS51354">
    <property type="entry name" value="GLUTAREDOXIN_2"/>
    <property type="match status" value="1"/>
</dbReference>
<reference evidence="1 2" key="1">
    <citation type="submission" date="2019-11" db="EMBL/GenBank/DDBJ databases">
        <title>Streptococcus uberis isolated from clinical mastitis cases on a southeastern Queensland dairy.</title>
        <authorList>
            <person name="Workentine M.L."/>
            <person name="Price R."/>
            <person name="Olchowy T."/>
        </authorList>
    </citation>
    <scope>NUCLEOTIDE SEQUENCE [LARGE SCALE GENOMIC DNA]</scope>
    <source>
        <strain evidence="1 2">OLC4459-A17</strain>
    </source>
</reference>
<organism evidence="1 2">
    <name type="scientific">Streptococcus uberis</name>
    <dbReference type="NCBI Taxonomy" id="1349"/>
    <lineage>
        <taxon>Bacteria</taxon>
        <taxon>Bacillati</taxon>
        <taxon>Bacillota</taxon>
        <taxon>Bacilli</taxon>
        <taxon>Lactobacillales</taxon>
        <taxon>Streptococcaceae</taxon>
        <taxon>Streptococcus</taxon>
    </lineage>
</organism>
<dbReference type="InterPro" id="IPR036249">
    <property type="entry name" value="Thioredoxin-like_sf"/>
</dbReference>
<gene>
    <name evidence="1" type="ORF">GKS16_06240</name>
</gene>
<dbReference type="Pfam" id="PF20207">
    <property type="entry name" value="DUF6568"/>
    <property type="match status" value="1"/>
</dbReference>
<accession>A0A6L6GAW6</accession>
<sequence length="217" mass="25771">MWKKNLPFYLIFAIVTVINITLVGVPKLTFLNFGVPLLLIVISWIIFKYIESRIGGFENQRQAFYYWFFVLVILLGCLFFVLKSQNQLEVNKKETEYELTKVSQNNYDKLINCTTEVDSKKIKELISQNNNIIYIGRRSCPYCQQFITTLEPSILKTQAKVYYLNTEEKDKELFDFADKYQIKEIPQLLVFRENEIVEKYDRSTNQEGLIDFLKKYN</sequence>
<dbReference type="AlphaFoldDB" id="A0A6L6GAW6"/>
<dbReference type="RefSeq" id="WP_154591185.1">
    <property type="nucleotide sequence ID" value="NZ_JADFAX010000017.1"/>
</dbReference>
<dbReference type="Proteomes" id="UP000483839">
    <property type="component" value="Unassembled WGS sequence"/>
</dbReference>
<evidence type="ECO:0000313" key="2">
    <source>
        <dbReference type="Proteomes" id="UP000483839"/>
    </source>
</evidence>
<dbReference type="InterPro" id="IPR046698">
    <property type="entry name" value="PedC-like"/>
</dbReference>
<proteinExistence type="predicted"/>